<dbReference type="OrthoDB" id="9794954at2"/>
<dbReference type="Gene3D" id="3.30.70.20">
    <property type="match status" value="1"/>
</dbReference>
<protein>
    <recommendedName>
        <fullName evidence="4">Ferredoxin</fullName>
    </recommendedName>
</protein>
<evidence type="ECO:0000256" key="1">
    <source>
        <dbReference type="SAM" id="MobiDB-lite"/>
    </source>
</evidence>
<accession>A0A1I1R719</accession>
<proteinExistence type="predicted"/>
<dbReference type="Proteomes" id="UP000198728">
    <property type="component" value="Unassembled WGS sequence"/>
</dbReference>
<dbReference type="AlphaFoldDB" id="A0A1I1R719"/>
<dbReference type="EMBL" id="FOLG01000025">
    <property type="protein sequence ID" value="SFD27363.1"/>
    <property type="molecule type" value="Genomic_DNA"/>
</dbReference>
<evidence type="ECO:0000313" key="2">
    <source>
        <dbReference type="EMBL" id="SFD27363.1"/>
    </source>
</evidence>
<evidence type="ECO:0008006" key="4">
    <source>
        <dbReference type="Google" id="ProtNLM"/>
    </source>
</evidence>
<keyword evidence="3" id="KW-1185">Reference proteome</keyword>
<reference evidence="2 3" key="1">
    <citation type="submission" date="2016-10" db="EMBL/GenBank/DDBJ databases">
        <authorList>
            <person name="de Groot N.N."/>
        </authorList>
    </citation>
    <scope>NUCLEOTIDE SEQUENCE [LARGE SCALE GENOMIC DNA]</scope>
    <source>
        <strain evidence="2 3">DSM 19548</strain>
    </source>
</reference>
<feature type="region of interest" description="Disordered" evidence="1">
    <location>
        <begin position="630"/>
        <end position="655"/>
    </location>
</feature>
<sequence>MQQQAEITKTPASTTAPTEDEAPALPPLRPALFARYTDLESLRYDYPLVLLETGDGGPLFRPLSRIVDDVLSVAAPPDASGEAMRQQVLRLEARIRRNVALGREGMLSDLWQDNATRMVKESGQSPFGSLGTNLDIARKRLTLDGVVIGCDHTTPGKVVTHTWRAKQNAKARRFRRKVEGLILRLTDILKSDHMKSDEAHSAGALASAMGQDQDSSIDFGSLSRILDRARPEDRLPEDRVRRIKTALEALQCQPFFGPGRATEICRRRPAPYSYTFDSCAAALDALRERLPAILEFTKAVTIAELEVENKYRPDLHDPIFETFDVSDLTADQMELLPGSLILLHDGVTESAEIARAFEALAGGLQITVLIQVDDILGPTSPEPPRNSFGAGTARLASMAMGLNNAFVLQASSAHLYRMQEAFQRGIQHQGPALFSIYSGATRTVPGVPPYVLSAAATESRAFPNFTYDPSAGSDLAARFNLAHNPQVGVDWPEHRLDYETADGERQSEALPFTFADFAIGDVRYQRFCHPAAQDDWTPDMVPFGQAGSGPGAKDRIPEPYVLGLTPENGLLRVGVDDKIVQAAARCNDAWRRLQELAGINNSHALRLLSEERKNREASAIEIAAALPTADATPALPEAPPSPVQLAQEPAPEPTGDDPWIETARCTTCKECTQINSALFKFDENMQAYIADPDAGTYRQIVEAAESCQVSIIHPGQPRNLEEADLDELRERAKPFL</sequence>
<dbReference type="STRING" id="441112.SAMN04488094_12530"/>
<feature type="compositionally biased region" description="Polar residues" evidence="1">
    <location>
        <begin position="1"/>
        <end position="17"/>
    </location>
</feature>
<organism evidence="2 3">
    <name type="scientific">Tropicimonas isoalkanivorans</name>
    <dbReference type="NCBI Taxonomy" id="441112"/>
    <lineage>
        <taxon>Bacteria</taxon>
        <taxon>Pseudomonadati</taxon>
        <taxon>Pseudomonadota</taxon>
        <taxon>Alphaproteobacteria</taxon>
        <taxon>Rhodobacterales</taxon>
        <taxon>Roseobacteraceae</taxon>
        <taxon>Tropicimonas</taxon>
    </lineage>
</organism>
<dbReference type="RefSeq" id="WP_143089934.1">
    <property type="nucleotide sequence ID" value="NZ_FOLG01000025.1"/>
</dbReference>
<gene>
    <name evidence="2" type="ORF">SAMN04488094_12530</name>
</gene>
<dbReference type="Gene3D" id="3.40.50.970">
    <property type="match status" value="1"/>
</dbReference>
<evidence type="ECO:0000313" key="3">
    <source>
        <dbReference type="Proteomes" id="UP000198728"/>
    </source>
</evidence>
<feature type="region of interest" description="Disordered" evidence="1">
    <location>
        <begin position="1"/>
        <end position="26"/>
    </location>
</feature>
<name>A0A1I1R719_9RHOB</name>